<keyword evidence="5" id="KW-0539">Nucleus</keyword>
<dbReference type="Gene3D" id="2.130.10.10">
    <property type="entry name" value="YVTN repeat-like/Quinoprotein amine dehydrogenase"/>
    <property type="match status" value="1"/>
</dbReference>
<evidence type="ECO:0000256" key="3">
    <source>
        <dbReference type="ARBA" id="ARBA00022574"/>
    </source>
</evidence>
<comment type="subcellular location">
    <subcellularLocation>
        <location evidence="1">Nucleus</location>
    </subcellularLocation>
</comment>
<evidence type="ECO:0000256" key="4">
    <source>
        <dbReference type="ARBA" id="ARBA00022737"/>
    </source>
</evidence>
<evidence type="ECO:0000313" key="8">
    <source>
        <dbReference type="Proteomes" id="UP000245591"/>
    </source>
</evidence>
<dbReference type="Proteomes" id="UP000245591">
    <property type="component" value="Unassembled WGS sequence"/>
</dbReference>
<reference evidence="7 8" key="1">
    <citation type="journal article" date="2018" name="MBio">
        <title>Comparative Genomics Reveals the Core Gene Toolbox for the Fungus-Insect Symbiosis.</title>
        <authorList>
            <person name="Wang Y."/>
            <person name="Stata M."/>
            <person name="Wang W."/>
            <person name="Stajich J.E."/>
            <person name="White M.M."/>
            <person name="Moncalvo J.M."/>
        </authorList>
    </citation>
    <scope>NUCLEOTIDE SEQUENCE [LARGE SCALE GENOMIC DNA]</scope>
    <source>
        <strain evidence="7 8">AUS-126-30</strain>
    </source>
</reference>
<accession>A0A2U1JEZ2</accession>
<evidence type="ECO:0000256" key="5">
    <source>
        <dbReference type="ARBA" id="ARBA00023242"/>
    </source>
</evidence>
<dbReference type="PROSITE" id="PS50082">
    <property type="entry name" value="WD_REPEATS_2"/>
    <property type="match status" value="2"/>
</dbReference>
<dbReference type="SUPFAM" id="SSF50978">
    <property type="entry name" value="WD40 repeat-like"/>
    <property type="match status" value="1"/>
</dbReference>
<sequence>MEEHESDIENKIDLDPLRSKLTNNSYKNMKITRTYIGKTESHTLSIDFSSNGLHCITSVNNSTMQLFDCVSGKRKRIIPSLKYGCNLAVFSFERDKIIHASTKVDDNIRYLSLETNGYVRYFKGHTKKVTSIVCCPWNSVFENGANSYRSEKTYDNNKKILGEPKNVNKSKVFASGSKDKTVRLWDIGSPSSIAKILLNNCDSSYGISVDFDQTGIVFATASKSSIDLFDTRMMGKQSFGRFDIKEGIDSFKSNFSKVHQPIELLKSKIDSKVPIASIKFGYPHGDTILVNMADGSRYILDSFRGKILLYLQPNASGNDNEAKDIFEFSKYSGQNTCFTPNGAYVVSGNNNGSVEMWDIETPLRKMNCFDCKFMESGQDEGYLYYEKDPDRIPRVVPLTQYWQGHLRSPIYALGVNPKYHMGVSSGNDTVRIYTFYLHYNI</sequence>
<organism evidence="7 8">
    <name type="scientific">Smittium angustum</name>
    <dbReference type="NCBI Taxonomy" id="133377"/>
    <lineage>
        <taxon>Eukaryota</taxon>
        <taxon>Fungi</taxon>
        <taxon>Fungi incertae sedis</taxon>
        <taxon>Zoopagomycota</taxon>
        <taxon>Kickxellomycotina</taxon>
        <taxon>Harpellomycetes</taxon>
        <taxon>Harpellales</taxon>
        <taxon>Legeriomycetaceae</taxon>
        <taxon>Smittium</taxon>
    </lineage>
</organism>
<dbReference type="GO" id="GO:0048188">
    <property type="term" value="C:Set1C/COMPASS complex"/>
    <property type="evidence" value="ECO:0007669"/>
    <property type="project" value="TreeGrafter"/>
</dbReference>
<dbReference type="SMART" id="SM00320">
    <property type="entry name" value="WD40"/>
    <property type="match status" value="4"/>
</dbReference>
<dbReference type="GO" id="GO:0016070">
    <property type="term" value="P:RNA metabolic process"/>
    <property type="evidence" value="ECO:0007669"/>
    <property type="project" value="UniProtKB-ARBA"/>
</dbReference>
<dbReference type="PROSITE" id="PS00678">
    <property type="entry name" value="WD_REPEATS_1"/>
    <property type="match status" value="1"/>
</dbReference>
<evidence type="ECO:0000313" key="7">
    <source>
        <dbReference type="EMBL" id="PWA03605.1"/>
    </source>
</evidence>
<comment type="similarity">
    <text evidence="2">Belongs to the WD repeat SWD2 family.</text>
</comment>
<dbReference type="InterPro" id="IPR036322">
    <property type="entry name" value="WD40_repeat_dom_sf"/>
</dbReference>
<keyword evidence="4" id="KW-0677">Repeat</keyword>
<dbReference type="PANTHER" id="PTHR19861">
    <property type="entry name" value="WD40 REPEAT PROTEIN SWD2"/>
    <property type="match status" value="1"/>
</dbReference>
<feature type="repeat" description="WD" evidence="6">
    <location>
        <begin position="170"/>
        <end position="195"/>
    </location>
</feature>
<dbReference type="PANTHER" id="PTHR19861:SF0">
    <property type="entry name" value="WD REPEAT-CONTAINING PROTEIN 82"/>
    <property type="match status" value="1"/>
</dbReference>
<feature type="repeat" description="WD" evidence="6">
    <location>
        <begin position="338"/>
        <end position="361"/>
    </location>
</feature>
<dbReference type="Pfam" id="PF00400">
    <property type="entry name" value="WD40"/>
    <property type="match status" value="2"/>
</dbReference>
<proteinExistence type="inferred from homology"/>
<name>A0A2U1JEZ2_SMIAN</name>
<evidence type="ECO:0000256" key="6">
    <source>
        <dbReference type="PROSITE-ProRule" id="PRU00221"/>
    </source>
</evidence>
<dbReference type="InterPro" id="IPR037867">
    <property type="entry name" value="Swd2/WDR82"/>
</dbReference>
<evidence type="ECO:0000256" key="2">
    <source>
        <dbReference type="ARBA" id="ARBA00005616"/>
    </source>
</evidence>
<dbReference type="InterPro" id="IPR015943">
    <property type="entry name" value="WD40/YVTN_repeat-like_dom_sf"/>
</dbReference>
<evidence type="ECO:0000256" key="1">
    <source>
        <dbReference type="ARBA" id="ARBA00004123"/>
    </source>
</evidence>
<protein>
    <recommendedName>
        <fullName evidence="9">Anaphase-promoting complex subunit 4 WD40 domain-containing protein</fullName>
    </recommendedName>
</protein>
<keyword evidence="3 6" id="KW-0853">WD repeat</keyword>
<dbReference type="InterPro" id="IPR001680">
    <property type="entry name" value="WD40_rpt"/>
</dbReference>
<dbReference type="AlphaFoldDB" id="A0A2U1JEZ2"/>
<comment type="caution">
    <text evidence="7">The sequence shown here is derived from an EMBL/GenBank/DDBJ whole genome shotgun (WGS) entry which is preliminary data.</text>
</comment>
<dbReference type="InterPro" id="IPR019775">
    <property type="entry name" value="WD40_repeat_CS"/>
</dbReference>
<dbReference type="EMBL" id="MBFU01000011">
    <property type="protein sequence ID" value="PWA03605.1"/>
    <property type="molecule type" value="Genomic_DNA"/>
</dbReference>
<evidence type="ECO:0008006" key="9">
    <source>
        <dbReference type="Google" id="ProtNLM"/>
    </source>
</evidence>
<gene>
    <name evidence="7" type="ORF">BB558_000270</name>
</gene>
<keyword evidence="8" id="KW-1185">Reference proteome</keyword>
<dbReference type="GO" id="GO:0003682">
    <property type="term" value="F:chromatin binding"/>
    <property type="evidence" value="ECO:0007669"/>
    <property type="project" value="TreeGrafter"/>
</dbReference>